<accession>A0A178MCH0</accession>
<comment type="caution">
    <text evidence="5">The sequence shown here is derived from an EMBL/GenBank/DDBJ whole genome shotgun (WGS) entry which is preliminary data.</text>
</comment>
<dbReference type="EMBL" id="LWQS01000046">
    <property type="protein sequence ID" value="OAN46253.1"/>
    <property type="molecule type" value="Genomic_DNA"/>
</dbReference>
<protein>
    <submittedName>
        <fullName evidence="5">ABC transporter substrate-binding protein</fullName>
    </submittedName>
</protein>
<keyword evidence="3" id="KW-0732">Signal</keyword>
<dbReference type="OrthoDB" id="9769319at2"/>
<keyword evidence="6" id="KW-1185">Reference proteome</keyword>
<evidence type="ECO:0000256" key="4">
    <source>
        <dbReference type="ARBA" id="ARBA00022764"/>
    </source>
</evidence>
<dbReference type="GO" id="GO:0015846">
    <property type="term" value="P:polyamine transport"/>
    <property type="evidence" value="ECO:0007669"/>
    <property type="project" value="InterPro"/>
</dbReference>
<proteinExistence type="predicted"/>
<organism evidence="5 6">
    <name type="scientific">Chloroflexus islandicus</name>
    <dbReference type="NCBI Taxonomy" id="1707952"/>
    <lineage>
        <taxon>Bacteria</taxon>
        <taxon>Bacillati</taxon>
        <taxon>Chloroflexota</taxon>
        <taxon>Chloroflexia</taxon>
        <taxon>Chloroflexales</taxon>
        <taxon>Chloroflexineae</taxon>
        <taxon>Chloroflexaceae</taxon>
        <taxon>Chloroflexus</taxon>
    </lineage>
</organism>
<dbReference type="GO" id="GO:0042597">
    <property type="term" value="C:periplasmic space"/>
    <property type="evidence" value="ECO:0007669"/>
    <property type="project" value="UniProtKB-SubCell"/>
</dbReference>
<evidence type="ECO:0000313" key="5">
    <source>
        <dbReference type="EMBL" id="OAN46253.1"/>
    </source>
</evidence>
<dbReference type="GO" id="GO:0019808">
    <property type="term" value="F:polyamine binding"/>
    <property type="evidence" value="ECO:0007669"/>
    <property type="project" value="InterPro"/>
</dbReference>
<dbReference type="Gene3D" id="3.40.190.10">
    <property type="entry name" value="Periplasmic binding protein-like II"/>
    <property type="match status" value="2"/>
</dbReference>
<reference evidence="5 6" key="1">
    <citation type="submission" date="2016-04" db="EMBL/GenBank/DDBJ databases">
        <title>Chloroflexus islandicus sp. nov., a thermophilic filamentous anoxygenic phototrophic bacterium from geyser Strokkur (Iceland).</title>
        <authorList>
            <person name="Gaisin V.A."/>
            <person name="Kalashnikov A.M."/>
            <person name="Sukhacheva M.V."/>
            <person name="Grouzdev D.S."/>
            <person name="Ivanov T.M."/>
            <person name="Kuznetsov B."/>
            <person name="Gorlenko V.M."/>
        </authorList>
    </citation>
    <scope>NUCLEOTIDE SEQUENCE [LARGE SCALE GENOMIC DNA]</scope>
    <source>
        <strain evidence="6">isl-2</strain>
    </source>
</reference>
<comment type="subcellular location">
    <subcellularLocation>
        <location evidence="1">Periplasm</location>
    </subcellularLocation>
</comment>
<dbReference type="PANTHER" id="PTHR30222:SF17">
    <property type="entry name" value="SPERMIDINE_PUTRESCINE-BINDING PERIPLASMIC PROTEIN"/>
    <property type="match status" value="1"/>
</dbReference>
<dbReference type="Pfam" id="PF13416">
    <property type="entry name" value="SBP_bac_8"/>
    <property type="match status" value="1"/>
</dbReference>
<dbReference type="STRING" id="1707952.A6A03_12800"/>
<name>A0A178MCH0_9CHLR</name>
<dbReference type="PRINTS" id="PR00909">
    <property type="entry name" value="SPERMDNBNDNG"/>
</dbReference>
<dbReference type="AlphaFoldDB" id="A0A178MCH0"/>
<evidence type="ECO:0000256" key="2">
    <source>
        <dbReference type="ARBA" id="ARBA00022448"/>
    </source>
</evidence>
<evidence type="ECO:0000313" key="6">
    <source>
        <dbReference type="Proteomes" id="UP000078287"/>
    </source>
</evidence>
<dbReference type="InterPro" id="IPR006059">
    <property type="entry name" value="SBP"/>
</dbReference>
<gene>
    <name evidence="5" type="ORF">A6A03_12800</name>
</gene>
<evidence type="ECO:0000256" key="3">
    <source>
        <dbReference type="ARBA" id="ARBA00022729"/>
    </source>
</evidence>
<evidence type="ECO:0000256" key="1">
    <source>
        <dbReference type="ARBA" id="ARBA00004418"/>
    </source>
</evidence>
<dbReference type="SUPFAM" id="SSF53850">
    <property type="entry name" value="Periplasmic binding protein-like II"/>
    <property type="match status" value="1"/>
</dbReference>
<dbReference type="InterPro" id="IPR001188">
    <property type="entry name" value="Sperm_putr-bd"/>
</dbReference>
<keyword evidence="2" id="KW-0813">Transport</keyword>
<sequence>MPQELLDAFSAETGIAVEYIGYDTPEEVLAAWEQGAAYDLVIIGNQFISGLVSDKKIASINYANIPNARNLSANFRDLAFDPGNRYSVVYQWGTTGLLIRTDLLERPIMRWSDLWDPALDGKILLWPIPRDAVSVLLKSLGFSVNTTNPAHLATALERAPDFARRLGWVGEGVDTVTQYLVSGEYAVALGWTYDALDAQRQSNNIAYILPGEGTILWVDCFVLPATSTRQALAEQFIDFFLRPEMSALVTNQLGVATANDAARPLIDTALRNNQAIFPELAVLQRAELEMPLDPVTQARYDEIWNVFRAAQP</sequence>
<dbReference type="PANTHER" id="PTHR30222">
    <property type="entry name" value="SPERMIDINE/PUTRESCINE-BINDING PERIPLASMIC PROTEIN"/>
    <property type="match status" value="1"/>
</dbReference>
<keyword evidence="4" id="KW-0574">Periplasm</keyword>
<dbReference type="Proteomes" id="UP000078287">
    <property type="component" value="Unassembled WGS sequence"/>
</dbReference>
<dbReference type="CDD" id="cd13590">
    <property type="entry name" value="PBP2_PotD_PotF_like"/>
    <property type="match status" value="1"/>
</dbReference>